<evidence type="ECO:0000259" key="4">
    <source>
        <dbReference type="PROSITE" id="PS50977"/>
    </source>
</evidence>
<dbReference type="Gene3D" id="1.10.10.60">
    <property type="entry name" value="Homeodomain-like"/>
    <property type="match status" value="1"/>
</dbReference>
<evidence type="ECO:0000313" key="6">
    <source>
        <dbReference type="Proteomes" id="UP000034838"/>
    </source>
</evidence>
<feature type="DNA-binding region" description="H-T-H motif" evidence="2">
    <location>
        <begin position="37"/>
        <end position="56"/>
    </location>
</feature>
<accession>A0A1J4PS87</accession>
<dbReference type="AlphaFoldDB" id="A0A1J4PS87"/>
<dbReference type="InterPro" id="IPR041678">
    <property type="entry name" value="TetR_C_16"/>
</dbReference>
<evidence type="ECO:0000256" key="1">
    <source>
        <dbReference type="ARBA" id="ARBA00023125"/>
    </source>
</evidence>
<feature type="domain" description="HTH tetR-type" evidence="4">
    <location>
        <begin position="14"/>
        <end position="74"/>
    </location>
</feature>
<dbReference type="InterPro" id="IPR050109">
    <property type="entry name" value="HTH-type_TetR-like_transc_reg"/>
</dbReference>
<dbReference type="InterPro" id="IPR001647">
    <property type="entry name" value="HTH_TetR"/>
</dbReference>
<dbReference type="PROSITE" id="PS50977">
    <property type="entry name" value="HTH_TETR_2"/>
    <property type="match status" value="1"/>
</dbReference>
<dbReference type="OrthoDB" id="3210235at2"/>
<keyword evidence="1 2" id="KW-0238">DNA-binding</keyword>
<dbReference type="RefSeq" id="WP_046424476.1">
    <property type="nucleotide sequence ID" value="NZ_LBDA02000124.1"/>
</dbReference>
<dbReference type="InterPro" id="IPR036271">
    <property type="entry name" value="Tet_transcr_reg_TetR-rel_C_sf"/>
</dbReference>
<evidence type="ECO:0000256" key="2">
    <source>
        <dbReference type="PROSITE-ProRule" id="PRU00335"/>
    </source>
</evidence>
<dbReference type="PANTHER" id="PTHR30055">
    <property type="entry name" value="HTH-TYPE TRANSCRIPTIONAL REGULATOR RUTR"/>
    <property type="match status" value="1"/>
</dbReference>
<protein>
    <submittedName>
        <fullName evidence="5">TetR family transcriptional regulator</fullName>
    </submittedName>
</protein>
<dbReference type="Pfam" id="PF17920">
    <property type="entry name" value="TetR_C_16"/>
    <property type="match status" value="1"/>
</dbReference>
<gene>
    <name evidence="5" type="ORF">VT52_033965</name>
</gene>
<evidence type="ECO:0000256" key="3">
    <source>
        <dbReference type="SAM" id="MobiDB-lite"/>
    </source>
</evidence>
<dbReference type="SUPFAM" id="SSF48498">
    <property type="entry name" value="Tetracyclin repressor-like, C-terminal domain"/>
    <property type="match status" value="1"/>
</dbReference>
<dbReference type="GO" id="GO:0000976">
    <property type="term" value="F:transcription cis-regulatory region binding"/>
    <property type="evidence" value="ECO:0007669"/>
    <property type="project" value="TreeGrafter"/>
</dbReference>
<dbReference type="GO" id="GO:0003700">
    <property type="term" value="F:DNA-binding transcription factor activity"/>
    <property type="evidence" value="ECO:0007669"/>
    <property type="project" value="TreeGrafter"/>
</dbReference>
<dbReference type="Pfam" id="PF00440">
    <property type="entry name" value="TetR_N"/>
    <property type="match status" value="1"/>
</dbReference>
<dbReference type="Gene3D" id="1.10.357.10">
    <property type="entry name" value="Tetracycline Repressor, domain 2"/>
    <property type="match status" value="1"/>
</dbReference>
<dbReference type="EMBL" id="LBDA02000124">
    <property type="protein sequence ID" value="OIK23172.1"/>
    <property type="molecule type" value="Genomic_DNA"/>
</dbReference>
<feature type="region of interest" description="Disordered" evidence="3">
    <location>
        <begin position="188"/>
        <end position="213"/>
    </location>
</feature>
<organism evidence="5 6">
    <name type="scientific">Streptomyces malaysiense</name>
    <dbReference type="NCBI Taxonomy" id="1428626"/>
    <lineage>
        <taxon>Bacteria</taxon>
        <taxon>Bacillati</taxon>
        <taxon>Actinomycetota</taxon>
        <taxon>Actinomycetes</taxon>
        <taxon>Kitasatosporales</taxon>
        <taxon>Streptomycetaceae</taxon>
        <taxon>Streptomyces</taxon>
    </lineage>
</organism>
<comment type="caution">
    <text evidence="5">The sequence shown here is derived from an EMBL/GenBank/DDBJ whole genome shotgun (WGS) entry which is preliminary data.</text>
</comment>
<reference evidence="5" key="1">
    <citation type="submission" date="2016-10" db="EMBL/GenBank/DDBJ databases">
        <title>Genome sequence of Streptomyces malaysiense MUSC 136.</title>
        <authorList>
            <person name="Lee L.-H."/>
            <person name="Ser H.-L."/>
        </authorList>
    </citation>
    <scope>NUCLEOTIDE SEQUENCE [LARGE SCALE GENOMIC DNA]</scope>
    <source>
        <strain evidence="5">MUSC 136</strain>
    </source>
</reference>
<proteinExistence type="predicted"/>
<evidence type="ECO:0000313" key="5">
    <source>
        <dbReference type="EMBL" id="OIK23172.1"/>
    </source>
</evidence>
<dbReference type="SUPFAM" id="SSF46689">
    <property type="entry name" value="Homeodomain-like"/>
    <property type="match status" value="1"/>
</dbReference>
<feature type="compositionally biased region" description="Polar residues" evidence="3">
    <location>
        <begin position="191"/>
        <end position="203"/>
    </location>
</feature>
<dbReference type="Proteomes" id="UP000034838">
    <property type="component" value="Unassembled WGS sequence"/>
</dbReference>
<dbReference type="PANTHER" id="PTHR30055:SF235">
    <property type="entry name" value="TRANSCRIPTIONAL REGULATORY PROTEIN"/>
    <property type="match status" value="1"/>
</dbReference>
<name>A0A1J4PS87_9ACTN</name>
<keyword evidence="6" id="KW-1185">Reference proteome</keyword>
<dbReference type="InterPro" id="IPR009057">
    <property type="entry name" value="Homeodomain-like_sf"/>
</dbReference>
<sequence>MNKAPRRGRRPGSPDTRTAILDVARRRFLDQGYHAVTLRSVAAEADVDLALISYFFGSKKGLFGAALALSVNPADVVTQVLEGDPATFPQRALQRVLAAWDDPESGPTLLALFRNTMQDDTFAALVKEVVEREIVDRVAASLGGTAARRRAMAFCSQIAGLIATRYLLRVEPMASMSQEEIIRRLGPALRQSLSDPGRTSPQSRPAPLSRRQR</sequence>